<comment type="subcellular location">
    <subcellularLocation>
        <location evidence="1">Cell inner membrane</location>
        <topology evidence="1">Multi-pass membrane protein</topology>
    </subcellularLocation>
</comment>
<dbReference type="NCBIfam" id="TIGR01620">
    <property type="entry name" value="hyp_HI0043"/>
    <property type="match status" value="1"/>
</dbReference>
<feature type="transmembrane region" description="Helical" evidence="9">
    <location>
        <begin position="71"/>
        <end position="89"/>
    </location>
</feature>
<dbReference type="InterPro" id="IPR021147">
    <property type="entry name" value="DUF697"/>
</dbReference>
<organism evidence="10 11">
    <name type="scientific">Pseudovibrio exalbescens</name>
    <dbReference type="NCBI Taxonomy" id="197461"/>
    <lineage>
        <taxon>Bacteria</taxon>
        <taxon>Pseudomonadati</taxon>
        <taxon>Pseudomonadota</taxon>
        <taxon>Alphaproteobacteria</taxon>
        <taxon>Hyphomicrobiales</taxon>
        <taxon>Stappiaceae</taxon>
        <taxon>Pseudovibrio</taxon>
    </lineage>
</organism>
<dbReference type="PANTHER" id="PTHR39342:SF1">
    <property type="entry name" value="UPF0283 MEMBRANE PROTEIN YCJF"/>
    <property type="match status" value="1"/>
</dbReference>
<evidence type="ECO:0000256" key="8">
    <source>
        <dbReference type="SAM" id="MobiDB-lite"/>
    </source>
</evidence>
<dbReference type="EMBL" id="LVVZ01000005">
    <property type="protein sequence ID" value="OKL45317.1"/>
    <property type="molecule type" value="Genomic_DNA"/>
</dbReference>
<evidence type="ECO:0000256" key="4">
    <source>
        <dbReference type="ARBA" id="ARBA00022519"/>
    </source>
</evidence>
<feature type="compositionally biased region" description="Low complexity" evidence="8">
    <location>
        <begin position="50"/>
        <end position="59"/>
    </location>
</feature>
<keyword evidence="5 9" id="KW-0812">Transmembrane</keyword>
<feature type="region of interest" description="Disordered" evidence="8">
    <location>
        <begin position="39"/>
        <end position="64"/>
    </location>
</feature>
<evidence type="ECO:0000256" key="5">
    <source>
        <dbReference type="ARBA" id="ARBA00022692"/>
    </source>
</evidence>
<dbReference type="AlphaFoldDB" id="A0A1U7JKS2"/>
<dbReference type="Pfam" id="PF05128">
    <property type="entry name" value="DUF697"/>
    <property type="match status" value="1"/>
</dbReference>
<keyword evidence="11" id="KW-1185">Reference proteome</keyword>
<name>A0A1U7JKS2_9HYPH</name>
<dbReference type="STRING" id="197461.A3843_02990"/>
<protein>
    <recommendedName>
        <fullName evidence="12">TIGR01620 family protein</fullName>
    </recommendedName>
</protein>
<evidence type="ECO:0000256" key="2">
    <source>
        <dbReference type="ARBA" id="ARBA00008255"/>
    </source>
</evidence>
<dbReference type="GO" id="GO:0005886">
    <property type="term" value="C:plasma membrane"/>
    <property type="evidence" value="ECO:0007669"/>
    <property type="project" value="UniProtKB-SubCell"/>
</dbReference>
<evidence type="ECO:0000256" key="1">
    <source>
        <dbReference type="ARBA" id="ARBA00004429"/>
    </source>
</evidence>
<dbReference type="RefSeq" id="WP_028480183.1">
    <property type="nucleotide sequence ID" value="NZ_LVVZ01000005.1"/>
</dbReference>
<proteinExistence type="inferred from homology"/>
<evidence type="ECO:0000313" key="10">
    <source>
        <dbReference type="EMBL" id="OKL45317.1"/>
    </source>
</evidence>
<evidence type="ECO:0000256" key="7">
    <source>
        <dbReference type="ARBA" id="ARBA00023136"/>
    </source>
</evidence>
<evidence type="ECO:0000256" key="9">
    <source>
        <dbReference type="SAM" id="Phobius"/>
    </source>
</evidence>
<dbReference type="InterPro" id="IPR006507">
    <property type="entry name" value="UPF0283"/>
</dbReference>
<evidence type="ECO:0000313" key="11">
    <source>
        <dbReference type="Proteomes" id="UP000185783"/>
    </source>
</evidence>
<dbReference type="Proteomes" id="UP000185783">
    <property type="component" value="Unassembled WGS sequence"/>
</dbReference>
<reference evidence="10 11" key="1">
    <citation type="submission" date="2016-03" db="EMBL/GenBank/DDBJ databases">
        <title>Genome sequence of Nesiotobacter sp. nov., a moderately halophilic alphaproteobacterium isolated from the Yellow Sea, China.</title>
        <authorList>
            <person name="Zhang G."/>
            <person name="Zhang R."/>
        </authorList>
    </citation>
    <scope>NUCLEOTIDE SEQUENCE [LARGE SCALE GENOMIC DNA]</scope>
    <source>
        <strain evidence="10 11">WB1-6</strain>
    </source>
</reference>
<accession>A0A1U7JKS2</accession>
<evidence type="ECO:0008006" key="12">
    <source>
        <dbReference type="Google" id="ProtNLM"/>
    </source>
</evidence>
<keyword evidence="4" id="KW-0997">Cell inner membrane</keyword>
<evidence type="ECO:0000256" key="3">
    <source>
        <dbReference type="ARBA" id="ARBA00022475"/>
    </source>
</evidence>
<feature type="transmembrane region" description="Helical" evidence="9">
    <location>
        <begin position="101"/>
        <end position="122"/>
    </location>
</feature>
<comment type="caution">
    <text evidence="10">The sequence shown here is derived from an EMBL/GenBank/DDBJ whole genome shotgun (WGS) entry which is preliminary data.</text>
</comment>
<evidence type="ECO:0000256" key="6">
    <source>
        <dbReference type="ARBA" id="ARBA00022989"/>
    </source>
</evidence>
<keyword evidence="3" id="KW-1003">Cell membrane</keyword>
<dbReference type="PANTHER" id="PTHR39342">
    <property type="entry name" value="UPF0283 MEMBRANE PROTEIN YCJF"/>
    <property type="match status" value="1"/>
</dbReference>
<comment type="similarity">
    <text evidence="2">Belongs to the UPF0283 family.</text>
</comment>
<keyword evidence="7 9" id="KW-0472">Membrane</keyword>
<keyword evidence="6 9" id="KW-1133">Transmembrane helix</keyword>
<gene>
    <name evidence="10" type="ORF">A3843_02990</name>
</gene>
<sequence length="356" mass="39146">MTTDPKDHPKQRRRAPTAFKLSDENVRFEETFSQEPLRHEAMVVPDPLDPTETAPTLAPEPTPRKSRWGRILSIGAGGLLSLGLGLAVDSLIRDLFSRYEWLGWTGVALLGLATLGLLGFVIKEWRGLKQLARIDHLQQALQHAADTDNRTHAIQALEDLMSLYRDRPETTHGRQKLHGHMREIIDGRDLVKLAERDLMAPLDARATKIVMESAKRVSVVTAISPRALIDIGIVFYENLRIVSRISRLYGGRPGVFGFLRLTRQVAAHLALTGGMAAGDHFVEQFIGQGLAARLSARLGEGVVNGYLTSRIGVAAIQTCRPSPFIATKGPALSDFVSELMRTSPGTKKPDTAPHPN</sequence>